<organism evidence="3 4">
    <name type="scientific">Nocardia bovistercoris</name>
    <dbReference type="NCBI Taxonomy" id="2785916"/>
    <lineage>
        <taxon>Bacteria</taxon>
        <taxon>Bacillati</taxon>
        <taxon>Actinomycetota</taxon>
        <taxon>Actinomycetes</taxon>
        <taxon>Mycobacteriales</taxon>
        <taxon>Nocardiaceae</taxon>
        <taxon>Nocardia</taxon>
    </lineage>
</organism>
<dbReference type="RefSeq" id="WP_196151996.1">
    <property type="nucleotide sequence ID" value="NZ_JADMLG010000012.1"/>
</dbReference>
<proteinExistence type="predicted"/>
<dbReference type="Proteomes" id="UP000655751">
    <property type="component" value="Unassembled WGS sequence"/>
</dbReference>
<feature type="transmembrane region" description="Helical" evidence="1">
    <location>
        <begin position="6"/>
        <end position="28"/>
    </location>
</feature>
<feature type="transmembrane region" description="Helical" evidence="1">
    <location>
        <begin position="119"/>
        <end position="141"/>
    </location>
</feature>
<dbReference type="EMBL" id="JADMLG010000012">
    <property type="protein sequence ID" value="MBH0779672.1"/>
    <property type="molecule type" value="Genomic_DNA"/>
</dbReference>
<evidence type="ECO:0000256" key="1">
    <source>
        <dbReference type="SAM" id="Phobius"/>
    </source>
</evidence>
<keyword evidence="1" id="KW-0472">Membrane</keyword>
<keyword evidence="1" id="KW-1133">Transmembrane helix</keyword>
<keyword evidence="1" id="KW-0812">Transmembrane</keyword>
<reference evidence="3" key="1">
    <citation type="submission" date="2020-11" db="EMBL/GenBank/DDBJ databases">
        <title>Nocardia NEAU-351.nov., a novel actinomycete isolated from the cow dung.</title>
        <authorList>
            <person name="Zhang X."/>
        </authorList>
    </citation>
    <scope>NUCLEOTIDE SEQUENCE</scope>
    <source>
        <strain evidence="3">NEAU-351</strain>
    </source>
</reference>
<gene>
    <name evidence="3" type="ORF">IT779_25705</name>
</gene>
<protein>
    <submittedName>
        <fullName evidence="3">DUF3592 domain-containing protein</fullName>
    </submittedName>
</protein>
<accession>A0A931IGM8</accession>
<dbReference type="Pfam" id="PF12158">
    <property type="entry name" value="DUF3592"/>
    <property type="match status" value="1"/>
</dbReference>
<sequence>MHGFWDYVGLVVVVLFGVAQFSIGVGLLRQTIERAVLWLGGHRARGTITSFAEESDSEGHRIYRPAVEFTAATGEHRHIALADTVMSRPRVGARITVVYRPSDPEHVDALGIAKGIGSLVAFPILVVVGVAAIVLPIAYLLGFDGVLTWSEQAAGDTIDWLDETLGGALGSLQEVLAKWFG</sequence>
<feature type="domain" description="DUF3592" evidence="2">
    <location>
        <begin position="45"/>
        <end position="107"/>
    </location>
</feature>
<evidence type="ECO:0000259" key="2">
    <source>
        <dbReference type="Pfam" id="PF12158"/>
    </source>
</evidence>
<name>A0A931IGM8_9NOCA</name>
<dbReference type="AlphaFoldDB" id="A0A931IGM8"/>
<evidence type="ECO:0000313" key="4">
    <source>
        <dbReference type="Proteomes" id="UP000655751"/>
    </source>
</evidence>
<dbReference type="InterPro" id="IPR021994">
    <property type="entry name" value="DUF3592"/>
</dbReference>
<comment type="caution">
    <text evidence="3">The sequence shown here is derived from an EMBL/GenBank/DDBJ whole genome shotgun (WGS) entry which is preliminary data.</text>
</comment>
<keyword evidence="4" id="KW-1185">Reference proteome</keyword>
<evidence type="ECO:0000313" key="3">
    <source>
        <dbReference type="EMBL" id="MBH0779672.1"/>
    </source>
</evidence>